<dbReference type="EMBL" id="CP046640">
    <property type="protein sequence ID" value="QTL99736.1"/>
    <property type="molecule type" value="Genomic_DNA"/>
</dbReference>
<feature type="domain" description="Mannose-1-phosphate guanyltransferase C-terminal" evidence="4">
    <location>
        <begin position="90"/>
        <end position="188"/>
    </location>
</feature>
<dbReference type="InterPro" id="IPR056729">
    <property type="entry name" value="GMPPB_C"/>
</dbReference>
<dbReference type="SUPFAM" id="SSF51161">
    <property type="entry name" value="Trimeric LpxA-like enzymes"/>
    <property type="match status" value="1"/>
</dbReference>
<dbReference type="PANTHER" id="PTHR43300:SF7">
    <property type="entry name" value="UDP-N-ACETYLBACILLOSAMINE N-ACETYLTRANSFERASE"/>
    <property type="match status" value="1"/>
</dbReference>
<evidence type="ECO:0000256" key="1">
    <source>
        <dbReference type="PIRSR" id="PIRSR620019-1"/>
    </source>
</evidence>
<accession>A0A8A7KD82</accession>
<proteinExistence type="predicted"/>
<dbReference type="Pfam" id="PF25087">
    <property type="entry name" value="GMPPB_C"/>
    <property type="match status" value="1"/>
</dbReference>
<dbReference type="Gene3D" id="2.160.10.10">
    <property type="entry name" value="Hexapeptide repeat proteins"/>
    <property type="match status" value="1"/>
</dbReference>
<dbReference type="InterPro" id="IPR041561">
    <property type="entry name" value="PglD_N"/>
</dbReference>
<gene>
    <name evidence="5" type="ORF">GM661_18135</name>
</gene>
<evidence type="ECO:0000256" key="2">
    <source>
        <dbReference type="PIRSR" id="PIRSR620019-2"/>
    </source>
</evidence>
<dbReference type="InterPro" id="IPR011004">
    <property type="entry name" value="Trimer_LpxA-like_sf"/>
</dbReference>
<feature type="active site" description="Proton acceptor" evidence="1">
    <location>
        <position position="133"/>
    </location>
</feature>
<keyword evidence="6" id="KW-1185">Reference proteome</keyword>
<feature type="binding site" evidence="2">
    <location>
        <position position="66"/>
    </location>
    <ligand>
        <name>substrate</name>
    </ligand>
</feature>
<dbReference type="InterPro" id="IPR050179">
    <property type="entry name" value="Trans_hexapeptide_repeat"/>
</dbReference>
<dbReference type="NCBIfam" id="TIGR03570">
    <property type="entry name" value="NeuD_NnaD"/>
    <property type="match status" value="1"/>
</dbReference>
<evidence type="ECO:0008006" key="7">
    <source>
        <dbReference type="Google" id="ProtNLM"/>
    </source>
</evidence>
<dbReference type="Gene3D" id="3.40.50.20">
    <property type="match status" value="1"/>
</dbReference>
<dbReference type="AlphaFoldDB" id="A0A8A7KD82"/>
<feature type="site" description="Increases basicity of active site His" evidence="1">
    <location>
        <position position="134"/>
    </location>
</feature>
<evidence type="ECO:0000313" key="6">
    <source>
        <dbReference type="Proteomes" id="UP000665020"/>
    </source>
</evidence>
<evidence type="ECO:0000259" key="3">
    <source>
        <dbReference type="Pfam" id="PF17836"/>
    </source>
</evidence>
<evidence type="ECO:0000259" key="4">
    <source>
        <dbReference type="Pfam" id="PF25087"/>
    </source>
</evidence>
<dbReference type="PANTHER" id="PTHR43300">
    <property type="entry name" value="ACETYLTRANSFERASE"/>
    <property type="match status" value="1"/>
</dbReference>
<name>A0A8A7KD82_9FIRM</name>
<feature type="domain" description="PglD N-terminal" evidence="3">
    <location>
        <begin position="3"/>
        <end position="78"/>
    </location>
</feature>
<dbReference type="KEGG" id="ifn:GM661_18135"/>
<protein>
    <recommendedName>
        <fullName evidence="7">PglD N-terminal domain-containing protein</fullName>
    </recommendedName>
</protein>
<sequence length="212" mass="23144">MKKLFIYGAGGLGRDVFQIVSTKTDIEVLGFIDDFKAGNKISGIKIFNYDAVKNDYNDCFIVLAFGDPILKHKIHQKIKKDNVNYISIISKQCFVSEDARMGKGCIIYPGTIIASNVCLGDNVVISGNTSIGHDVVVSDMSFIGFNCSIGGNTKIGKNNFIGSGSHIKDELKIGDNNIIGLNSKVLKSLSSDKIYYSEVKKIVKKNNKTGVF</sequence>
<evidence type="ECO:0000313" key="5">
    <source>
        <dbReference type="EMBL" id="QTL99736.1"/>
    </source>
</evidence>
<organism evidence="5 6">
    <name type="scientific">Iocasia fonsfrigidae</name>
    <dbReference type="NCBI Taxonomy" id="2682810"/>
    <lineage>
        <taxon>Bacteria</taxon>
        <taxon>Bacillati</taxon>
        <taxon>Bacillota</taxon>
        <taxon>Clostridia</taxon>
        <taxon>Halanaerobiales</taxon>
        <taxon>Halanaerobiaceae</taxon>
        <taxon>Iocasia</taxon>
    </lineage>
</organism>
<reference evidence="5" key="1">
    <citation type="submission" date="2019-12" db="EMBL/GenBank/DDBJ databases">
        <authorList>
            <person name="zhang j."/>
            <person name="sun C.M."/>
        </authorList>
    </citation>
    <scope>NUCLEOTIDE SEQUENCE</scope>
    <source>
        <strain evidence="5">NS-1</strain>
    </source>
</reference>
<dbReference type="Pfam" id="PF17836">
    <property type="entry name" value="PglD_N"/>
    <property type="match status" value="1"/>
</dbReference>
<dbReference type="InterPro" id="IPR020019">
    <property type="entry name" value="AcTrfase_PglD-like"/>
</dbReference>
<dbReference type="Proteomes" id="UP000665020">
    <property type="component" value="Chromosome"/>
</dbReference>
<dbReference type="RefSeq" id="WP_230868065.1">
    <property type="nucleotide sequence ID" value="NZ_CP046640.1"/>
</dbReference>